<evidence type="ECO:0000256" key="3">
    <source>
        <dbReference type="ARBA" id="ARBA00022990"/>
    </source>
</evidence>
<dbReference type="InterPro" id="IPR036388">
    <property type="entry name" value="WH-like_DNA-bd_sf"/>
</dbReference>
<dbReference type="AlphaFoldDB" id="A0A6J2VCH3"/>
<keyword evidence="2" id="KW-0677">Repeat</keyword>
<dbReference type="InterPro" id="IPR011993">
    <property type="entry name" value="PH-like_dom_sf"/>
</dbReference>
<feature type="domain" description="DEP" evidence="5">
    <location>
        <begin position="146"/>
        <end position="232"/>
    </location>
</feature>
<keyword evidence="1" id="KW-0597">Phosphoprotein</keyword>
<dbReference type="Gene3D" id="2.30.29.30">
    <property type="entry name" value="Pleckstrin-homology domain (PH domain)/Phosphotyrosine-binding domain (PTB)"/>
    <property type="match status" value="2"/>
</dbReference>
<evidence type="ECO:0000259" key="4">
    <source>
        <dbReference type="PROSITE" id="PS50003"/>
    </source>
</evidence>
<dbReference type="Pfam" id="PF00169">
    <property type="entry name" value="PH"/>
    <property type="match status" value="2"/>
</dbReference>
<dbReference type="CTD" id="26499"/>
<dbReference type="GO" id="GO:0005886">
    <property type="term" value="C:plasma membrane"/>
    <property type="evidence" value="ECO:0007669"/>
    <property type="project" value="TreeGrafter"/>
</dbReference>
<dbReference type="Gene3D" id="1.10.10.10">
    <property type="entry name" value="Winged helix-like DNA-binding domain superfamily/Winged helix DNA-binding domain"/>
    <property type="match status" value="1"/>
</dbReference>
<dbReference type="FunCoup" id="A0A6J2VCH3">
    <property type="interactions" value="113"/>
</dbReference>
<dbReference type="FunFam" id="2.30.29.30:FF:000243">
    <property type="entry name" value="Pleckstrin 2"/>
    <property type="match status" value="1"/>
</dbReference>
<name>A0A6J2VCH3_CHACN</name>
<dbReference type="PANTHER" id="PTHR12092:SF2">
    <property type="entry name" value="PLECKSTRIN-2"/>
    <property type="match status" value="1"/>
</dbReference>
<dbReference type="PANTHER" id="PTHR12092">
    <property type="entry name" value="PLECKSTRIN"/>
    <property type="match status" value="1"/>
</dbReference>
<dbReference type="GO" id="GO:0035556">
    <property type="term" value="P:intracellular signal transduction"/>
    <property type="evidence" value="ECO:0007669"/>
    <property type="project" value="InterPro"/>
</dbReference>
<dbReference type="GeneID" id="115810950"/>
<dbReference type="InterPro" id="IPR000591">
    <property type="entry name" value="DEP_dom"/>
</dbReference>
<protein>
    <submittedName>
        <fullName evidence="7">Pleckstrin-2</fullName>
    </submittedName>
</protein>
<organism evidence="6 7">
    <name type="scientific">Chanos chanos</name>
    <name type="common">Milkfish</name>
    <name type="synonym">Mugil chanos</name>
    <dbReference type="NCBI Taxonomy" id="29144"/>
    <lineage>
        <taxon>Eukaryota</taxon>
        <taxon>Metazoa</taxon>
        <taxon>Chordata</taxon>
        <taxon>Craniata</taxon>
        <taxon>Vertebrata</taxon>
        <taxon>Euteleostomi</taxon>
        <taxon>Actinopterygii</taxon>
        <taxon>Neopterygii</taxon>
        <taxon>Teleostei</taxon>
        <taxon>Ostariophysi</taxon>
        <taxon>Gonorynchiformes</taxon>
        <taxon>Chanidae</taxon>
        <taxon>Chanos</taxon>
    </lineage>
</organism>
<keyword evidence="6" id="KW-1185">Reference proteome</keyword>
<dbReference type="InterPro" id="IPR036390">
    <property type="entry name" value="WH_DNA-bd_sf"/>
</dbReference>
<dbReference type="RefSeq" id="XP_030628881.1">
    <property type="nucleotide sequence ID" value="XM_030773021.1"/>
</dbReference>
<dbReference type="GO" id="GO:0030036">
    <property type="term" value="P:actin cytoskeleton organization"/>
    <property type="evidence" value="ECO:0007669"/>
    <property type="project" value="TreeGrafter"/>
</dbReference>
<evidence type="ECO:0000256" key="2">
    <source>
        <dbReference type="ARBA" id="ARBA00022737"/>
    </source>
</evidence>
<dbReference type="FunFam" id="2.30.29.30:FF:000208">
    <property type="entry name" value="Pleckstrin 2"/>
    <property type="match status" value="1"/>
</dbReference>
<dbReference type="InterPro" id="IPR001849">
    <property type="entry name" value="PH_domain"/>
</dbReference>
<accession>A0A6J2VCH3</accession>
<dbReference type="SMART" id="SM00233">
    <property type="entry name" value="PH"/>
    <property type="match status" value="2"/>
</dbReference>
<feature type="domain" description="PH" evidence="4">
    <location>
        <begin position="8"/>
        <end position="108"/>
    </location>
</feature>
<dbReference type="Pfam" id="PF00610">
    <property type="entry name" value="DEP"/>
    <property type="match status" value="1"/>
</dbReference>
<evidence type="ECO:0000256" key="1">
    <source>
        <dbReference type="ARBA" id="ARBA00022553"/>
    </source>
</evidence>
<dbReference type="InParanoid" id="A0A6J2VCH3"/>
<dbReference type="SUPFAM" id="SSF50729">
    <property type="entry name" value="PH domain-like"/>
    <property type="match status" value="2"/>
</dbReference>
<keyword evidence="3" id="KW-0007">Acetylation</keyword>
<dbReference type="SMART" id="SM00049">
    <property type="entry name" value="DEP"/>
    <property type="match status" value="1"/>
</dbReference>
<dbReference type="SUPFAM" id="SSF46785">
    <property type="entry name" value="Winged helix' DNA-binding domain"/>
    <property type="match status" value="1"/>
</dbReference>
<dbReference type="Proteomes" id="UP000504632">
    <property type="component" value="Chromosome 4"/>
</dbReference>
<evidence type="ECO:0000259" key="5">
    <source>
        <dbReference type="PROSITE" id="PS50186"/>
    </source>
</evidence>
<sequence>MSTDQRSSTLKEGFLVKRGHVIHNWKIRWFVLRPDKLLYYRYENGKRDSCHRGTIPITNCVITCPYLEYENKPLVLKLETNTSEEYFLEACSREERDEWAAAIGAAVEKLRSGDAKNSPSPEPKTPSPLQLHNVNLTQVVDAMYDVHSGIRLTNHIEQGNGYSNCFSGSEMIDWLVFMQLALTRMEAVTLASAVLEEGFVRPLGIRSVEAIRTAALGQQFLDDSSALYSFVKNFNKRGSVKAEKTLSAIELSGKVQKRGYLLKQGHKRKNWKVRLFVLRADPDFLHYYDPTKDDLIPAGGFSLRGCLVSALDDNGIPSGVKGNVQGNLFKIITQSDIHYYIQAPTQQERIDWIEAIKQYT</sequence>
<dbReference type="InterPro" id="IPR037370">
    <property type="entry name" value="Pleckstrin"/>
</dbReference>
<dbReference type="PROSITE" id="PS50186">
    <property type="entry name" value="DEP"/>
    <property type="match status" value="1"/>
</dbReference>
<feature type="domain" description="PH" evidence="4">
    <location>
        <begin position="254"/>
        <end position="360"/>
    </location>
</feature>
<evidence type="ECO:0000313" key="6">
    <source>
        <dbReference type="Proteomes" id="UP000504632"/>
    </source>
</evidence>
<proteinExistence type="predicted"/>
<dbReference type="OrthoDB" id="185175at2759"/>
<dbReference type="PROSITE" id="PS50003">
    <property type="entry name" value="PH_DOMAIN"/>
    <property type="match status" value="2"/>
</dbReference>
<evidence type="ECO:0000313" key="7">
    <source>
        <dbReference type="RefSeq" id="XP_030628881.1"/>
    </source>
</evidence>
<gene>
    <name evidence="7" type="primary">plek2</name>
</gene>
<reference evidence="7" key="1">
    <citation type="submission" date="2025-08" db="UniProtKB">
        <authorList>
            <consortium name="RefSeq"/>
        </authorList>
    </citation>
    <scope>IDENTIFICATION</scope>
</reference>